<feature type="compositionally biased region" description="Low complexity" evidence="1">
    <location>
        <begin position="56"/>
        <end position="65"/>
    </location>
</feature>
<dbReference type="RefSeq" id="XP_013065281.2">
    <property type="nucleotide sequence ID" value="XM_013209827.2"/>
</dbReference>
<proteinExistence type="predicted"/>
<sequence length="354" mass="41989">MSRRYSPCESRCSRSYSSCSDSSEEREYSRHKRFDKFSNEREKYDTLSSSRKRHYSSTSSDYSSSGEPMSKRTNTDHHSPPNVNSPGVKLRLETDSPCQISLKVNRASSSQSDASKVLLKPDHQSKTQRRNRNKRQLRKKGEHYEDRQDTLRHQYNTVYPRENERVNMRDDLSKHDSRYSKEFSRDNMSDHPIKHEFRSSREFSRDFPHHLPYLLKNDSKYSREYGRGNTTGHLPRNESSFSRQNSRNLSDSIPKHESSYGREYSRDQYDYLPKHKSGYNQEKTKGKNSECKKSEDKKSGNSREKKRDTKYEEDMYPRYDFSRENNRINVTAFRSSSESDQSESGKCYSRKDYK</sequence>
<reference evidence="2" key="1">
    <citation type="submission" date="2020-05" db="UniProtKB">
        <authorList>
            <consortium name="EnsemblMetazoa"/>
        </authorList>
    </citation>
    <scope>IDENTIFICATION</scope>
    <source>
        <strain evidence="2">BB02</strain>
    </source>
</reference>
<dbReference type="VEuPathDB" id="VectorBase:BGLB039412"/>
<protein>
    <submittedName>
        <fullName evidence="2">Uncharacterized protein</fullName>
    </submittedName>
</protein>
<dbReference type="AlphaFoldDB" id="A0A2C9M7C1"/>
<feature type="compositionally biased region" description="Basic and acidic residues" evidence="1">
    <location>
        <begin position="69"/>
        <end position="79"/>
    </location>
</feature>
<feature type="compositionally biased region" description="Basic residues" evidence="1">
    <location>
        <begin position="126"/>
        <end position="141"/>
    </location>
</feature>
<evidence type="ECO:0000313" key="3">
    <source>
        <dbReference type="Proteomes" id="UP000076420"/>
    </source>
</evidence>
<feature type="compositionally biased region" description="Basic and acidic residues" evidence="1">
    <location>
        <begin position="253"/>
        <end position="273"/>
    </location>
</feature>
<evidence type="ECO:0000313" key="2">
    <source>
        <dbReference type="EnsemblMetazoa" id="BGLB039412-PA"/>
    </source>
</evidence>
<feature type="compositionally biased region" description="Basic and acidic residues" evidence="1">
    <location>
        <begin position="282"/>
        <end position="326"/>
    </location>
</feature>
<gene>
    <name evidence="2" type="primary">106054095</name>
</gene>
<dbReference type="EnsemblMetazoa" id="BGLB039412-RA">
    <property type="protein sequence ID" value="BGLB039412-PA"/>
    <property type="gene ID" value="BGLB039412"/>
</dbReference>
<feature type="compositionally biased region" description="Polar residues" evidence="1">
    <location>
        <begin position="228"/>
        <end position="251"/>
    </location>
</feature>
<accession>A0A2C9M7C1</accession>
<feature type="region of interest" description="Disordered" evidence="1">
    <location>
        <begin position="1"/>
        <end position="191"/>
    </location>
</feature>
<feature type="compositionally biased region" description="Basic and acidic residues" evidence="1">
    <location>
        <begin position="35"/>
        <end position="45"/>
    </location>
</feature>
<evidence type="ECO:0000256" key="1">
    <source>
        <dbReference type="SAM" id="MobiDB-lite"/>
    </source>
</evidence>
<name>A0A2C9M7C1_BIOGL</name>
<dbReference type="KEGG" id="bgt:106054095"/>
<feature type="region of interest" description="Disordered" evidence="1">
    <location>
        <begin position="221"/>
        <end position="354"/>
    </location>
</feature>
<organism evidence="2 3">
    <name type="scientific">Biomphalaria glabrata</name>
    <name type="common">Bloodfluke planorb</name>
    <name type="synonym">Freshwater snail</name>
    <dbReference type="NCBI Taxonomy" id="6526"/>
    <lineage>
        <taxon>Eukaryota</taxon>
        <taxon>Metazoa</taxon>
        <taxon>Spiralia</taxon>
        <taxon>Lophotrochozoa</taxon>
        <taxon>Mollusca</taxon>
        <taxon>Gastropoda</taxon>
        <taxon>Heterobranchia</taxon>
        <taxon>Euthyneura</taxon>
        <taxon>Panpulmonata</taxon>
        <taxon>Hygrophila</taxon>
        <taxon>Lymnaeoidea</taxon>
        <taxon>Planorbidae</taxon>
        <taxon>Biomphalaria</taxon>
    </lineage>
</organism>
<dbReference type="Proteomes" id="UP000076420">
    <property type="component" value="Unassembled WGS sequence"/>
</dbReference>
<feature type="compositionally biased region" description="Low complexity" evidence="1">
    <location>
        <begin position="335"/>
        <end position="344"/>
    </location>
</feature>
<dbReference type="VEuPathDB" id="VectorBase:BGLAX_032948"/>
<feature type="compositionally biased region" description="Basic and acidic residues" evidence="1">
    <location>
        <begin position="161"/>
        <end position="191"/>
    </location>
</feature>
<feature type="compositionally biased region" description="Low complexity" evidence="1">
    <location>
        <begin position="1"/>
        <end position="21"/>
    </location>
</feature>
<feature type="compositionally biased region" description="Basic and acidic residues" evidence="1">
    <location>
        <begin position="142"/>
        <end position="152"/>
    </location>
</feature>